<gene>
    <name evidence="3" type="primary">LOC106171821</name>
</gene>
<proteinExistence type="predicted"/>
<feature type="domain" description="CHAT" evidence="1">
    <location>
        <begin position="736"/>
        <end position="1046"/>
    </location>
</feature>
<keyword evidence="2" id="KW-1185">Reference proteome</keyword>
<protein>
    <submittedName>
        <fullName evidence="3">Uncharacterized protein LOC106171821</fullName>
    </submittedName>
</protein>
<organism evidence="2 3">
    <name type="scientific">Lingula anatina</name>
    <name type="common">Brachiopod</name>
    <name type="synonym">Lingula unguis</name>
    <dbReference type="NCBI Taxonomy" id="7574"/>
    <lineage>
        <taxon>Eukaryota</taxon>
        <taxon>Metazoa</taxon>
        <taxon>Spiralia</taxon>
        <taxon>Lophotrochozoa</taxon>
        <taxon>Brachiopoda</taxon>
        <taxon>Linguliformea</taxon>
        <taxon>Lingulata</taxon>
        <taxon>Lingulida</taxon>
        <taxon>Linguloidea</taxon>
        <taxon>Lingulidae</taxon>
        <taxon>Lingula</taxon>
    </lineage>
</organism>
<name>A0A1S3JBP9_LINAN</name>
<dbReference type="GeneID" id="106171821"/>
<reference evidence="3" key="1">
    <citation type="submission" date="2025-08" db="UniProtKB">
        <authorList>
            <consortium name="RefSeq"/>
        </authorList>
    </citation>
    <scope>IDENTIFICATION</scope>
    <source>
        <tissue evidence="3">Gonads</tissue>
    </source>
</reference>
<dbReference type="InParanoid" id="A0A1S3JBP9"/>
<sequence length="1057" mass="118894">MDATPTVKTCDFLKSTTILEQQTEIDRLLTELNDLETTGTRMSQSKYVNEDWKRNKRCQAKKSLALAHTLIAYQRDPISEGLLYYDNSRKAYQDLQDVTNEGKVALIMGQILYKHERWWPAKVYFLSSIRLLMSKIESGDYSEKEKQIFVCALKGLAKTLFSIGLAFKFTNAVRLMELYSKHEVDDPEVLLCLSLAHAVNAMLKSDHRRQSQVKDNIEQFQICMEQACEIGDMDYELAIALIIKERFCHGNMYEEAMAHIDHCFIHATEHGHDIQAELICAMTSIFRTVLAHDKFEQTNALAMDYIQQSSRPNKRCQIKVFLGRHIVSIKHFRTHPQETNIVTSDDIENNKMAEVALGMAREIVDPILTCTLLKNLGMAYIRVAHLTTEPTKIPERSHLIEKAGQYLCEAEGYAKMYRQKPLMAQIETLLLFYNILKTNQFDKLPDNVVETITKQVEEYDTYTSEFKSVPFRYNPHGILARVYTLANKCPEKVIPHIKHDLETSSLVMTGDDSLNRSILKANKITFQLFNILHASHIPDEDRVSQGLELLEAGRAQAFLKLLHQRHHDFNQTLSDPGKMSYEEIANSLRTRGLPTLIYMYQPYDKHSSCVTYNGKYIGLTSLQLPDGGYSVLQRAIVTVRNAVVRNHKTAEGRAVELKSLQEMSPLMPNDVIEKTDETAFASDETSPFFTGAGLEDASVLKTEEETSISMEWPDTRCKIPDFEEDDYSNNNTYSALHCLYSSLIKPMVDRIECQVTNELLVIPMDELFLVPFTALQDEDGKYLGNKYQVRLTPSIQALDLVSAKANQDSGHNPTCLLVGNPDVGEIAGKVIPSLPFAEKEVKLIASWLNTEPLVGKQATKPAVLSKMVGATLIHIATHGSSKDGSLIFAPDLSHSPNKFTSSHMVQDPKEDALPSPNMASSFSGALTQSRSPKVEDCIVTIEDVMSLKLEAKLVVLSACNTGRGDISADGVFGISRAFMAAGALSVLVTLWAIPDEATKIFMEHFYSHLKAGDTVSRALQSTRIAMQQNDRFSHPMNWGSFQLIGDNPRLFPKGIQT</sequence>
<dbReference type="AlphaFoldDB" id="A0A1S3JBP9"/>
<dbReference type="RefSeq" id="XP_013407748.1">
    <property type="nucleotide sequence ID" value="XM_013552294.1"/>
</dbReference>
<accession>A0A1S3JBP9</accession>
<dbReference type="KEGG" id="lak:106171821"/>
<evidence type="ECO:0000259" key="1">
    <source>
        <dbReference type="Pfam" id="PF12770"/>
    </source>
</evidence>
<dbReference type="Proteomes" id="UP000085678">
    <property type="component" value="Unplaced"/>
</dbReference>
<dbReference type="PANTHER" id="PTHR10098">
    <property type="entry name" value="RAPSYN-RELATED"/>
    <property type="match status" value="1"/>
</dbReference>
<dbReference type="PANTHER" id="PTHR10098:SF108">
    <property type="entry name" value="TETRATRICOPEPTIDE REPEAT PROTEIN 28"/>
    <property type="match status" value="1"/>
</dbReference>
<evidence type="ECO:0000313" key="2">
    <source>
        <dbReference type="Proteomes" id="UP000085678"/>
    </source>
</evidence>
<evidence type="ECO:0000313" key="3">
    <source>
        <dbReference type="RefSeq" id="XP_013407748.1"/>
    </source>
</evidence>
<dbReference type="Pfam" id="PF12770">
    <property type="entry name" value="CHAT"/>
    <property type="match status" value="1"/>
</dbReference>
<dbReference type="InterPro" id="IPR024983">
    <property type="entry name" value="CHAT_dom"/>
</dbReference>
<dbReference type="OrthoDB" id="9991317at2759"/>
<dbReference type="STRING" id="7574.A0A1S3JBP9"/>